<dbReference type="AlphaFoldDB" id="A0A485LZB1"/>
<reference evidence="1" key="1">
    <citation type="submission" date="2019-03" db="EMBL/GenBank/DDBJ databases">
        <authorList>
            <person name="Hao L."/>
        </authorList>
    </citation>
    <scope>NUCLEOTIDE SEQUENCE</scope>
</reference>
<gene>
    <name evidence="1" type="ORF">SCFA_2500005</name>
</gene>
<protein>
    <submittedName>
        <fullName evidence="1">Uncharacterized protein</fullName>
    </submittedName>
</protein>
<name>A0A485LZB1_9ZZZZ</name>
<accession>A0A485LZB1</accession>
<sequence length="46" mass="5300">MAGGRDVEYTLEWHWQEGPNDNEFTVYAGNPDYSYSMTIKVTAQAR</sequence>
<organism evidence="1">
    <name type="scientific">anaerobic digester metagenome</name>
    <dbReference type="NCBI Taxonomy" id="1263854"/>
    <lineage>
        <taxon>unclassified sequences</taxon>
        <taxon>metagenomes</taxon>
        <taxon>ecological metagenomes</taxon>
    </lineage>
</organism>
<proteinExistence type="predicted"/>
<dbReference type="EMBL" id="CAADRN010000169">
    <property type="protein sequence ID" value="VFU14435.1"/>
    <property type="molecule type" value="Genomic_DNA"/>
</dbReference>
<evidence type="ECO:0000313" key="1">
    <source>
        <dbReference type="EMBL" id="VFU14435.1"/>
    </source>
</evidence>